<dbReference type="KEGG" id="atp:ATR_1117"/>
<dbReference type="GO" id="GO:0051539">
    <property type="term" value="F:4 iron, 4 sulfur cluster binding"/>
    <property type="evidence" value="ECO:0007669"/>
    <property type="project" value="UniProtKB-KW"/>
</dbReference>
<dbReference type="Proteomes" id="UP000254504">
    <property type="component" value="Chromosome"/>
</dbReference>
<feature type="domain" description="4Fe-4S ferredoxin-type" evidence="5">
    <location>
        <begin position="420"/>
        <end position="449"/>
    </location>
</feature>
<evidence type="ECO:0000313" key="9">
    <source>
        <dbReference type="Proteomes" id="UP000289132"/>
    </source>
</evidence>
<dbReference type="SUPFAM" id="SSF54862">
    <property type="entry name" value="4Fe-4S ferredoxins"/>
    <property type="match status" value="2"/>
</dbReference>
<feature type="domain" description="4Fe-4S ferredoxin-type" evidence="5">
    <location>
        <begin position="204"/>
        <end position="233"/>
    </location>
</feature>
<evidence type="ECO:0000256" key="3">
    <source>
        <dbReference type="ARBA" id="ARBA00023004"/>
    </source>
</evidence>
<evidence type="ECO:0000313" key="7">
    <source>
        <dbReference type="EMBL" id="RXJ92711.1"/>
    </source>
</evidence>
<dbReference type="GO" id="GO:0046872">
    <property type="term" value="F:metal ion binding"/>
    <property type="evidence" value="ECO:0007669"/>
    <property type="project" value="UniProtKB-KW"/>
</dbReference>
<name>A0AAD0QLN2_9BACT</name>
<dbReference type="PROSITE" id="PS00198">
    <property type="entry name" value="4FE4S_FER_1"/>
    <property type="match status" value="2"/>
</dbReference>
<accession>A0AAD0QLN2</accession>
<evidence type="ECO:0000313" key="6">
    <source>
        <dbReference type="EMBL" id="AXK48980.1"/>
    </source>
</evidence>
<dbReference type="Pfam" id="PF12838">
    <property type="entry name" value="Fer4_7"/>
    <property type="match status" value="1"/>
</dbReference>
<keyword evidence="2" id="KW-0479">Metal-binding</keyword>
<evidence type="ECO:0000256" key="1">
    <source>
        <dbReference type="ARBA" id="ARBA00022485"/>
    </source>
</evidence>
<proteinExistence type="predicted"/>
<keyword evidence="3" id="KW-0408">Iron</keyword>
<dbReference type="RefSeq" id="WP_115428485.1">
    <property type="nucleotide sequence ID" value="NZ_CP031367.1"/>
</dbReference>
<organism evidence="6 8">
    <name type="scientific">Aliarcobacter trophiarum LMG 25534</name>
    <dbReference type="NCBI Taxonomy" id="1032241"/>
    <lineage>
        <taxon>Bacteria</taxon>
        <taxon>Pseudomonadati</taxon>
        <taxon>Campylobacterota</taxon>
        <taxon>Epsilonproteobacteria</taxon>
        <taxon>Campylobacterales</taxon>
        <taxon>Arcobacteraceae</taxon>
        <taxon>Aliarcobacter</taxon>
    </lineage>
</organism>
<dbReference type="InterPro" id="IPR050157">
    <property type="entry name" value="PSI_iron-sulfur_center"/>
</dbReference>
<dbReference type="PROSITE" id="PS51379">
    <property type="entry name" value="4FE4S_FER_2"/>
    <property type="match status" value="4"/>
</dbReference>
<dbReference type="InterPro" id="IPR017896">
    <property type="entry name" value="4Fe4S_Fe-S-bd"/>
</dbReference>
<keyword evidence="1" id="KW-0004">4Fe-4S</keyword>
<dbReference type="Proteomes" id="UP000289132">
    <property type="component" value="Unassembled WGS sequence"/>
</dbReference>
<dbReference type="EMBL" id="CP031367">
    <property type="protein sequence ID" value="AXK48980.1"/>
    <property type="molecule type" value="Genomic_DNA"/>
</dbReference>
<dbReference type="AlphaFoldDB" id="A0AAD0QLN2"/>
<dbReference type="PANTHER" id="PTHR24960:SF79">
    <property type="entry name" value="PHOTOSYSTEM I IRON-SULFUR CENTER"/>
    <property type="match status" value="1"/>
</dbReference>
<feature type="domain" description="4Fe-4S ferredoxin-type" evidence="5">
    <location>
        <begin position="235"/>
        <end position="264"/>
    </location>
</feature>
<dbReference type="PANTHER" id="PTHR24960">
    <property type="entry name" value="PHOTOSYSTEM I IRON-SULFUR CENTER-RELATED"/>
    <property type="match status" value="1"/>
</dbReference>
<keyword evidence="4" id="KW-0411">Iron-sulfur</keyword>
<evidence type="ECO:0000259" key="5">
    <source>
        <dbReference type="PROSITE" id="PS51379"/>
    </source>
</evidence>
<sequence length="562" mass="63985">MQDYIYYNKLGLDFPLNEKIQVATNLEDIKDKSFLISNSNDVKNELLGLEIDYYIKNSKDSLAKKIENTLKLYEINATKFDFAQDVPQTIDNIPNSLMIIYKNIDDFKNFTQNLSKDDFDLYKVEENLIKKIEGSIGNFEVIVDGGNRDITLKTSQIIWFDENLEKKMSGIYDPNLLGEKIVLQTIKENLSGYNFFKTITYDKTICQYNERKDDICAKCVDVCPTNAITKDDKNRKLVFSLVDCIRCGNCVSICPSGSINSAATSRESLYELSSFYKNTKPLILSSKSNLSELDVDLDENVLPLCTIGDIFDETIFLTYLQVSGSQLVYFSDNITKGTLESINLLNEIYLKKFGKKAVFLATNKEELKEALALQEFIDGSYYDFNQRDMRKREIFSYRLEKLLDKEDLGVVKTTRDLSYARVLVNEANCTLCLSCVGACNVDALFANEEDFTLRVNPSLCTACGYCEIVCPESDCLTIKYDELELNSSWFSETILAKDNLFACVECGVEFATTKAIEKIAKLMEPIFKTQSPAKARSLYCCSNCKPKVMIMEELSKNEKYTN</sequence>
<dbReference type="Pfam" id="PF13237">
    <property type="entry name" value="Fer4_10"/>
    <property type="match status" value="1"/>
</dbReference>
<evidence type="ECO:0000256" key="2">
    <source>
        <dbReference type="ARBA" id="ARBA00022723"/>
    </source>
</evidence>
<gene>
    <name evidence="6" type="ORF">ATR_1117</name>
    <name evidence="7" type="ORF">CRU87_02710</name>
</gene>
<dbReference type="Gene3D" id="3.30.70.20">
    <property type="match status" value="2"/>
</dbReference>
<protein>
    <submittedName>
        <fullName evidence="7">4Fe-4S ferredoxin</fullName>
    </submittedName>
    <submittedName>
        <fullName evidence="6">[4Fe-4S] dicluster domain-containing protein</fullName>
    </submittedName>
</protein>
<evidence type="ECO:0000256" key="4">
    <source>
        <dbReference type="ARBA" id="ARBA00023014"/>
    </source>
</evidence>
<dbReference type="InterPro" id="IPR017900">
    <property type="entry name" value="4Fe4S_Fe_S_CS"/>
</dbReference>
<reference evidence="6 8" key="2">
    <citation type="submission" date="2018-07" db="EMBL/GenBank/DDBJ databases">
        <title>Complete genome of the Arcobacter trophiarum type strain LMG 25534.</title>
        <authorList>
            <person name="Miller W.G."/>
            <person name="Yee E."/>
        </authorList>
    </citation>
    <scope>NUCLEOTIDE SEQUENCE [LARGE SCALE GENOMIC DNA]</scope>
    <source>
        <strain evidence="6 8">LMG 25534</strain>
    </source>
</reference>
<reference evidence="7 9" key="1">
    <citation type="submission" date="2017-10" db="EMBL/GenBank/DDBJ databases">
        <title>Genomics of the genus Arcobacter.</title>
        <authorList>
            <person name="Perez-Cataluna A."/>
            <person name="Figueras M.J."/>
        </authorList>
    </citation>
    <scope>NUCLEOTIDE SEQUENCE [LARGE SCALE GENOMIC DNA]</scope>
    <source>
        <strain evidence="7 9">LMG 25534</strain>
    </source>
</reference>
<keyword evidence="9" id="KW-1185">Reference proteome</keyword>
<feature type="domain" description="4Fe-4S ferredoxin-type" evidence="5">
    <location>
        <begin position="451"/>
        <end position="481"/>
    </location>
</feature>
<dbReference type="EMBL" id="PDKD01000002">
    <property type="protein sequence ID" value="RXJ92711.1"/>
    <property type="molecule type" value="Genomic_DNA"/>
</dbReference>
<evidence type="ECO:0000313" key="8">
    <source>
        <dbReference type="Proteomes" id="UP000254504"/>
    </source>
</evidence>